<accession>A0AAW0HE40</accession>
<dbReference type="Proteomes" id="UP001488838">
    <property type="component" value="Unassembled WGS sequence"/>
</dbReference>
<comment type="caution">
    <text evidence="2">The sequence shown here is derived from an EMBL/GenBank/DDBJ whole genome shotgun (WGS) entry which is preliminary data.</text>
</comment>
<evidence type="ECO:0000313" key="2">
    <source>
        <dbReference type="EMBL" id="KAK7800651.1"/>
    </source>
</evidence>
<protein>
    <submittedName>
        <fullName evidence="2">Uncharacterized protein</fullName>
    </submittedName>
</protein>
<reference evidence="2 3" key="1">
    <citation type="journal article" date="2023" name="bioRxiv">
        <title>Conserved and derived expression patterns and positive selection on dental genes reveal complex evolutionary context of ever-growing rodent molars.</title>
        <authorList>
            <person name="Calamari Z.T."/>
            <person name="Song A."/>
            <person name="Cohen E."/>
            <person name="Akter M."/>
            <person name="Roy R.D."/>
            <person name="Hallikas O."/>
            <person name="Christensen M.M."/>
            <person name="Li P."/>
            <person name="Marangoni P."/>
            <person name="Jernvall J."/>
            <person name="Klein O.D."/>
        </authorList>
    </citation>
    <scope>NUCLEOTIDE SEQUENCE [LARGE SCALE GENOMIC DNA]</scope>
    <source>
        <strain evidence="2">V071</strain>
    </source>
</reference>
<keyword evidence="3" id="KW-1185">Reference proteome</keyword>
<feature type="region of interest" description="Disordered" evidence="1">
    <location>
        <begin position="75"/>
        <end position="125"/>
    </location>
</feature>
<feature type="compositionally biased region" description="Gly residues" evidence="1">
    <location>
        <begin position="88"/>
        <end position="101"/>
    </location>
</feature>
<gene>
    <name evidence="2" type="ORF">U0070_022223</name>
</gene>
<evidence type="ECO:0000313" key="3">
    <source>
        <dbReference type="Proteomes" id="UP001488838"/>
    </source>
</evidence>
<evidence type="ECO:0000256" key="1">
    <source>
        <dbReference type="SAM" id="MobiDB-lite"/>
    </source>
</evidence>
<name>A0AAW0HE40_MYOGA</name>
<proteinExistence type="predicted"/>
<dbReference type="EMBL" id="JBBHLL010000539">
    <property type="protein sequence ID" value="KAK7800651.1"/>
    <property type="molecule type" value="Genomic_DNA"/>
</dbReference>
<organism evidence="2 3">
    <name type="scientific">Myodes glareolus</name>
    <name type="common">Bank vole</name>
    <name type="synonym">Clethrionomys glareolus</name>
    <dbReference type="NCBI Taxonomy" id="447135"/>
    <lineage>
        <taxon>Eukaryota</taxon>
        <taxon>Metazoa</taxon>
        <taxon>Chordata</taxon>
        <taxon>Craniata</taxon>
        <taxon>Vertebrata</taxon>
        <taxon>Euteleostomi</taxon>
        <taxon>Mammalia</taxon>
        <taxon>Eutheria</taxon>
        <taxon>Euarchontoglires</taxon>
        <taxon>Glires</taxon>
        <taxon>Rodentia</taxon>
        <taxon>Myomorpha</taxon>
        <taxon>Muroidea</taxon>
        <taxon>Cricetidae</taxon>
        <taxon>Arvicolinae</taxon>
        <taxon>Myodes</taxon>
    </lineage>
</organism>
<dbReference type="AlphaFoldDB" id="A0AAW0HE40"/>
<sequence>MAAQRVGNLIGYVCRSVALGGRLRTALPRRRQPIGSSWLRHWLRRLRPELRASPVSPTSSSFGVLAAPRPYIKVDQGDEVRPESVGLAGEGRGAGHGGGSVRQGLIRGPVGTLEPGTHSCHPQAR</sequence>